<proteinExistence type="inferred from homology"/>
<dbReference type="GO" id="GO:0005506">
    <property type="term" value="F:iron ion binding"/>
    <property type="evidence" value="ECO:0007669"/>
    <property type="project" value="InterPro"/>
</dbReference>
<evidence type="ECO:0000256" key="7">
    <source>
        <dbReference type="ARBA" id="ARBA00023033"/>
    </source>
</evidence>
<evidence type="ECO:0000256" key="6">
    <source>
        <dbReference type="ARBA" id="ARBA00023004"/>
    </source>
</evidence>
<evidence type="ECO:0000256" key="3">
    <source>
        <dbReference type="ARBA" id="ARBA00022617"/>
    </source>
</evidence>
<dbReference type="PANTHER" id="PTHR46696">
    <property type="entry name" value="P450, PUTATIVE (EUROFUNG)-RELATED"/>
    <property type="match status" value="1"/>
</dbReference>
<reference evidence="10 11" key="1">
    <citation type="submission" date="2017-03" db="EMBL/GenBank/DDBJ databases">
        <authorList>
            <person name="Safronova V.I."/>
            <person name="Sazanova A.L."/>
            <person name="Chirak E.R."/>
        </authorList>
    </citation>
    <scope>NUCLEOTIDE SEQUENCE [LARGE SCALE GENOMIC DNA]</scope>
    <source>
        <strain evidence="10 11">Opo-243</strain>
    </source>
</reference>
<evidence type="ECO:0000313" key="11">
    <source>
        <dbReference type="Proteomes" id="UP000290819"/>
    </source>
</evidence>
<gene>
    <name evidence="10" type="ORF">B5V03_18165</name>
</gene>
<evidence type="ECO:0000256" key="8">
    <source>
        <dbReference type="ARBA" id="ARBA00043906"/>
    </source>
</evidence>
<dbReference type="PROSITE" id="PS00086">
    <property type="entry name" value="CYTOCHROME_P450"/>
    <property type="match status" value="1"/>
</dbReference>
<dbReference type="GO" id="GO:0020037">
    <property type="term" value="F:heme binding"/>
    <property type="evidence" value="ECO:0007669"/>
    <property type="project" value="InterPro"/>
</dbReference>
<dbReference type="Gene3D" id="1.10.630.10">
    <property type="entry name" value="Cytochrome P450"/>
    <property type="match status" value="1"/>
</dbReference>
<dbReference type="InterPro" id="IPR002397">
    <property type="entry name" value="Cyt_P450_B"/>
</dbReference>
<comment type="similarity">
    <text evidence="2 9">Belongs to the cytochrome P450 family.</text>
</comment>
<dbReference type="Proteomes" id="UP000290819">
    <property type="component" value="Unassembled WGS sequence"/>
</dbReference>
<keyword evidence="4 9" id="KW-0479">Metal-binding</keyword>
<evidence type="ECO:0000256" key="4">
    <source>
        <dbReference type="ARBA" id="ARBA00022723"/>
    </source>
</evidence>
<sequence length="412" mass="46710">MQDATLDQAIVDHKTYGTLDRQHVLFSMLRKDDPVHLTEPSGFRPFWTISKHQDIIEIERQNERFINAPRTKILSIEFENKVREAMAGRPMLVRAINHMDNPEHAKYKKITHAWFQPREVRRLEESIGSLARASVDQMLQKGNECDFYNDVAVWYPLKVIMLILGIPDEHGQRLLDITKAYFGGGDPEMQRGSDLIDATFAYVNFFREVAQERRQNPKDDLASIIATAEVDGKPIGEFETSSYYVALASAGHDTASATLSGGLLALIENPAEMQKLRGNPDLIPLAVEEMVRWVSPVKHFFRTATETYTLRGKTIKQGDNLLLAYPSANRDEDAFERPFAFVADRTPNRHVGFGFGIHACLGMYLAKVEMIAFMRELLSRVGSIDLTGDPAWTETSFVGGLKRLPIRFSRLH</sequence>
<dbReference type="GO" id="GO:0008395">
    <property type="term" value="F:steroid hydroxylase activity"/>
    <property type="evidence" value="ECO:0007669"/>
    <property type="project" value="TreeGrafter"/>
</dbReference>
<evidence type="ECO:0000256" key="1">
    <source>
        <dbReference type="ARBA" id="ARBA00001971"/>
    </source>
</evidence>
<dbReference type="PRINTS" id="PR00359">
    <property type="entry name" value="BP450"/>
</dbReference>
<dbReference type="FunFam" id="1.10.630.10:FF:000018">
    <property type="entry name" value="Cytochrome P450 monooxygenase"/>
    <property type="match status" value="1"/>
</dbReference>
<dbReference type="InterPro" id="IPR001128">
    <property type="entry name" value="Cyt_P450"/>
</dbReference>
<keyword evidence="6 9" id="KW-0408">Iron</keyword>
<dbReference type="EMBL" id="MZXW01000021">
    <property type="protein sequence ID" value="RXT45608.1"/>
    <property type="molecule type" value="Genomic_DNA"/>
</dbReference>
<name>A0A4Q1V2N2_9BRAD</name>
<dbReference type="Pfam" id="PF00067">
    <property type="entry name" value="p450"/>
    <property type="match status" value="1"/>
</dbReference>
<dbReference type="GO" id="GO:0036199">
    <property type="term" value="F:cholest-4-en-3-one 26-monooxygenase activity"/>
    <property type="evidence" value="ECO:0007669"/>
    <property type="project" value="TreeGrafter"/>
</dbReference>
<evidence type="ECO:0000313" key="10">
    <source>
        <dbReference type="EMBL" id="RXT45608.1"/>
    </source>
</evidence>
<dbReference type="SUPFAM" id="SSF48264">
    <property type="entry name" value="Cytochrome P450"/>
    <property type="match status" value="1"/>
</dbReference>
<accession>A0A4Q1V2N2</accession>
<dbReference type="CDD" id="cd11033">
    <property type="entry name" value="CYP142-like"/>
    <property type="match status" value="1"/>
</dbReference>
<keyword evidence="3 9" id="KW-0349">Heme</keyword>
<comment type="function">
    <text evidence="8">Cytochromes P450 are a group of heme-thiolate monooxygenases. They oxidize a variety of structurally unrelated compounds, including steroids, fatty acids, and xenobiotics.</text>
</comment>
<keyword evidence="5 9" id="KW-0560">Oxidoreductase</keyword>
<evidence type="ECO:0000256" key="2">
    <source>
        <dbReference type="ARBA" id="ARBA00010617"/>
    </source>
</evidence>
<protein>
    <submittedName>
        <fullName evidence="10">Cytochrome</fullName>
    </submittedName>
</protein>
<evidence type="ECO:0000256" key="9">
    <source>
        <dbReference type="RuleBase" id="RU000461"/>
    </source>
</evidence>
<dbReference type="OrthoDB" id="9801155at2"/>
<organism evidence="10 11">
    <name type="scientific">Bradyrhizobium betae</name>
    <dbReference type="NCBI Taxonomy" id="244734"/>
    <lineage>
        <taxon>Bacteria</taxon>
        <taxon>Pseudomonadati</taxon>
        <taxon>Pseudomonadota</taxon>
        <taxon>Alphaproteobacteria</taxon>
        <taxon>Hyphomicrobiales</taxon>
        <taxon>Nitrobacteraceae</taxon>
        <taxon>Bradyrhizobium</taxon>
    </lineage>
</organism>
<dbReference type="InterPro" id="IPR036396">
    <property type="entry name" value="Cyt_P450_sf"/>
</dbReference>
<keyword evidence="11" id="KW-1185">Reference proteome</keyword>
<dbReference type="AlphaFoldDB" id="A0A4Q1V2N2"/>
<keyword evidence="7 9" id="KW-0503">Monooxygenase</keyword>
<dbReference type="PANTHER" id="PTHR46696:SF4">
    <property type="entry name" value="BIOTIN BIOSYNTHESIS CYTOCHROME P450"/>
    <property type="match status" value="1"/>
</dbReference>
<dbReference type="GO" id="GO:0006707">
    <property type="term" value="P:cholesterol catabolic process"/>
    <property type="evidence" value="ECO:0007669"/>
    <property type="project" value="TreeGrafter"/>
</dbReference>
<dbReference type="RefSeq" id="WP_129271806.1">
    <property type="nucleotide sequence ID" value="NZ_MZXW01000021.1"/>
</dbReference>
<comment type="cofactor">
    <cofactor evidence="1">
        <name>heme</name>
        <dbReference type="ChEBI" id="CHEBI:30413"/>
    </cofactor>
</comment>
<evidence type="ECO:0000256" key="5">
    <source>
        <dbReference type="ARBA" id="ARBA00023002"/>
    </source>
</evidence>
<dbReference type="InterPro" id="IPR017972">
    <property type="entry name" value="Cyt_P450_CS"/>
</dbReference>
<dbReference type="PRINTS" id="PR00385">
    <property type="entry name" value="P450"/>
</dbReference>
<comment type="caution">
    <text evidence="10">The sequence shown here is derived from an EMBL/GenBank/DDBJ whole genome shotgun (WGS) entry which is preliminary data.</text>
</comment>